<feature type="region of interest" description="Disordered" evidence="1">
    <location>
        <begin position="203"/>
        <end position="260"/>
    </location>
</feature>
<dbReference type="AlphaFoldDB" id="A0A3S4EZH4"/>
<dbReference type="EMBL" id="OUUZ01000003">
    <property type="protein sequence ID" value="SPQ20296.1"/>
    <property type="molecule type" value="Genomic_DNA"/>
</dbReference>
<evidence type="ECO:0000313" key="3">
    <source>
        <dbReference type="EMBL" id="SPQ20296.1"/>
    </source>
</evidence>
<feature type="region of interest" description="Disordered" evidence="1">
    <location>
        <begin position="137"/>
        <end position="167"/>
    </location>
</feature>
<evidence type="ECO:0000256" key="2">
    <source>
        <dbReference type="SAM" id="Phobius"/>
    </source>
</evidence>
<accession>A0A3S4EZH4</accession>
<evidence type="ECO:0000313" key="4">
    <source>
        <dbReference type="Proteomes" id="UP000289323"/>
    </source>
</evidence>
<feature type="transmembrane region" description="Helical" evidence="2">
    <location>
        <begin position="69"/>
        <end position="96"/>
    </location>
</feature>
<dbReference type="Proteomes" id="UP000289323">
    <property type="component" value="Unassembled WGS sequence"/>
</dbReference>
<proteinExistence type="predicted"/>
<sequence length="260" mass="27624">MVVTALEFLTTSLSARRQGLHPGVLVAFHLITWLAALGAVVVTALYVAYGDFPDYEAPRTRLYTLVSQYVVYEQVVLGFDSVLLLAQFILFVGSCVETNAVEKARRGVVVVRVPYPAGAPYAGGQYPLYGPPQSLVAPPGSHPGQYPVPLMSQVPRQPDGKTAPAAPEPVALYGGYYAPAPPEMAWRASQQQANTTQPVYEYYAPAPAPTNRSARSSQPQSSAPPPASGSGSRRSQRHAQSQSAASPPPAPQQAPQQGPS</sequence>
<evidence type="ECO:0000256" key="1">
    <source>
        <dbReference type="SAM" id="MobiDB-lite"/>
    </source>
</evidence>
<keyword evidence="2" id="KW-1133">Transmembrane helix</keyword>
<feature type="transmembrane region" description="Helical" evidence="2">
    <location>
        <begin position="24"/>
        <end position="49"/>
    </location>
</feature>
<reference evidence="3 4" key="1">
    <citation type="submission" date="2018-04" db="EMBL/GenBank/DDBJ databases">
        <authorList>
            <person name="Huttner S."/>
            <person name="Dainat J."/>
        </authorList>
    </citation>
    <scope>NUCLEOTIDE SEQUENCE [LARGE SCALE GENOMIC DNA]</scope>
</reference>
<organism evidence="3 4">
    <name type="scientific">Thermothielavioides terrestris</name>
    <dbReference type="NCBI Taxonomy" id="2587410"/>
    <lineage>
        <taxon>Eukaryota</taxon>
        <taxon>Fungi</taxon>
        <taxon>Dikarya</taxon>
        <taxon>Ascomycota</taxon>
        <taxon>Pezizomycotina</taxon>
        <taxon>Sordariomycetes</taxon>
        <taxon>Sordariomycetidae</taxon>
        <taxon>Sordariales</taxon>
        <taxon>Chaetomiaceae</taxon>
        <taxon>Thermothielavioides</taxon>
    </lineage>
</organism>
<keyword evidence="2" id="KW-0812">Transmembrane</keyword>
<feature type="compositionally biased region" description="Low complexity" evidence="1">
    <location>
        <begin position="228"/>
        <end position="245"/>
    </location>
</feature>
<keyword evidence="2" id="KW-0472">Membrane</keyword>
<gene>
    <name evidence="3" type="ORF">TT172_LOCUS2715</name>
</gene>
<feature type="compositionally biased region" description="Low complexity" evidence="1">
    <location>
        <begin position="212"/>
        <end position="221"/>
    </location>
</feature>
<protein>
    <submittedName>
        <fullName evidence="3">7b569695-1681-42b8-9dfd-5667184412da</fullName>
    </submittedName>
</protein>
<name>A0A3S4EZH4_9PEZI</name>